<protein>
    <submittedName>
        <fullName evidence="10">Cyclin-dependent kinase 14</fullName>
    </submittedName>
</protein>
<name>A0ABQ8ISS6_DERPT</name>
<comment type="similarity">
    <text evidence="1">Belongs to the protein kinase superfamily. CMGC Ser/Thr protein kinase family. CDC2/CDKX subfamily.</text>
</comment>
<dbReference type="SMART" id="SM00220">
    <property type="entry name" value="S_TKc"/>
    <property type="match status" value="1"/>
</dbReference>
<gene>
    <name evidence="10" type="primary">CDK14</name>
    <name evidence="10" type="ORF">DERP_007845</name>
</gene>
<dbReference type="Proteomes" id="UP000887458">
    <property type="component" value="Unassembled WGS sequence"/>
</dbReference>
<feature type="region of interest" description="Disordered" evidence="8">
    <location>
        <begin position="255"/>
        <end position="308"/>
    </location>
</feature>
<keyword evidence="5 10" id="KW-0418">Kinase</keyword>
<feature type="domain" description="Protein kinase" evidence="9">
    <location>
        <begin position="345"/>
        <end position="629"/>
    </location>
</feature>
<dbReference type="PANTHER" id="PTHR24056:SF189">
    <property type="entry name" value="PROTEIN KINASE DOMAIN-CONTAINING PROTEIN"/>
    <property type="match status" value="1"/>
</dbReference>
<evidence type="ECO:0000256" key="1">
    <source>
        <dbReference type="ARBA" id="ARBA00006485"/>
    </source>
</evidence>
<evidence type="ECO:0000256" key="8">
    <source>
        <dbReference type="SAM" id="MobiDB-lite"/>
    </source>
</evidence>
<evidence type="ECO:0000313" key="11">
    <source>
        <dbReference type="Proteomes" id="UP000887458"/>
    </source>
</evidence>
<evidence type="ECO:0000256" key="7">
    <source>
        <dbReference type="PROSITE-ProRule" id="PRU10141"/>
    </source>
</evidence>
<feature type="region of interest" description="Disordered" evidence="8">
    <location>
        <begin position="196"/>
        <end position="221"/>
    </location>
</feature>
<feature type="binding site" evidence="7">
    <location>
        <position position="374"/>
    </location>
    <ligand>
        <name>ATP</name>
        <dbReference type="ChEBI" id="CHEBI:30616"/>
    </ligand>
</feature>
<dbReference type="PROSITE" id="PS00107">
    <property type="entry name" value="PROTEIN_KINASE_ATP"/>
    <property type="match status" value="1"/>
</dbReference>
<keyword evidence="4 7" id="KW-0547">Nucleotide-binding</keyword>
<dbReference type="InterPro" id="IPR011009">
    <property type="entry name" value="Kinase-like_dom_sf"/>
</dbReference>
<feature type="compositionally biased region" description="Low complexity" evidence="8">
    <location>
        <begin position="277"/>
        <end position="293"/>
    </location>
</feature>
<dbReference type="SUPFAM" id="SSF56112">
    <property type="entry name" value="Protein kinase-like (PK-like)"/>
    <property type="match status" value="1"/>
</dbReference>
<keyword evidence="6 7" id="KW-0067">ATP-binding</keyword>
<reference evidence="10 11" key="1">
    <citation type="journal article" date="2018" name="J. Allergy Clin. Immunol.">
        <title>High-quality assembly of Dermatophagoides pteronyssinus genome and transcriptome reveals a wide range of novel allergens.</title>
        <authorList>
            <person name="Liu X.Y."/>
            <person name="Yang K.Y."/>
            <person name="Wang M.Q."/>
            <person name="Kwok J.S."/>
            <person name="Zeng X."/>
            <person name="Yang Z."/>
            <person name="Xiao X.J."/>
            <person name="Lau C.P."/>
            <person name="Li Y."/>
            <person name="Huang Z.M."/>
            <person name="Ba J.G."/>
            <person name="Yim A.K."/>
            <person name="Ouyang C.Y."/>
            <person name="Ngai S.M."/>
            <person name="Chan T.F."/>
            <person name="Leung E.L."/>
            <person name="Liu L."/>
            <person name="Liu Z.G."/>
            <person name="Tsui S.K."/>
        </authorList>
    </citation>
    <scope>NUCLEOTIDE SEQUENCE [LARGE SCALE GENOMIC DNA]</scope>
    <source>
        <strain evidence="10">Derp</strain>
    </source>
</reference>
<feature type="region of interest" description="Disordered" evidence="8">
    <location>
        <begin position="18"/>
        <end position="53"/>
    </location>
</feature>
<evidence type="ECO:0000256" key="6">
    <source>
        <dbReference type="ARBA" id="ARBA00022840"/>
    </source>
</evidence>
<dbReference type="EMBL" id="NJHN03000121">
    <property type="protein sequence ID" value="KAH9413369.1"/>
    <property type="molecule type" value="Genomic_DNA"/>
</dbReference>
<evidence type="ECO:0000259" key="9">
    <source>
        <dbReference type="PROSITE" id="PS50011"/>
    </source>
</evidence>
<keyword evidence="3" id="KW-0808">Transferase</keyword>
<reference evidence="10 11" key="2">
    <citation type="journal article" date="2022" name="Mol. Biol. Evol.">
        <title>Comparative Genomics Reveals Insights into the Divergent Evolution of Astigmatic Mites and Household Pest Adaptations.</title>
        <authorList>
            <person name="Xiong Q."/>
            <person name="Wan A.T."/>
            <person name="Liu X."/>
            <person name="Fung C.S."/>
            <person name="Xiao X."/>
            <person name="Malainual N."/>
            <person name="Hou J."/>
            <person name="Wang L."/>
            <person name="Wang M."/>
            <person name="Yang K.Y."/>
            <person name="Cui Y."/>
            <person name="Leung E.L."/>
            <person name="Nong W."/>
            <person name="Shin S.K."/>
            <person name="Au S.W."/>
            <person name="Jeong K.Y."/>
            <person name="Chew F.T."/>
            <person name="Hui J.H."/>
            <person name="Leung T.F."/>
            <person name="Tungtrongchitr A."/>
            <person name="Zhong N."/>
            <person name="Liu Z."/>
            <person name="Tsui S.K."/>
        </authorList>
    </citation>
    <scope>NUCLEOTIDE SEQUENCE [LARGE SCALE GENOMIC DNA]</scope>
    <source>
        <strain evidence="10">Derp</strain>
    </source>
</reference>
<feature type="compositionally biased region" description="Low complexity" evidence="8">
    <location>
        <begin position="203"/>
        <end position="221"/>
    </location>
</feature>
<dbReference type="InterPro" id="IPR050108">
    <property type="entry name" value="CDK"/>
</dbReference>
<dbReference type="PANTHER" id="PTHR24056">
    <property type="entry name" value="CELL DIVISION PROTEIN KINASE"/>
    <property type="match status" value="1"/>
</dbReference>
<dbReference type="Gene3D" id="1.10.510.10">
    <property type="entry name" value="Transferase(Phosphotransferase) domain 1"/>
    <property type="match status" value="1"/>
</dbReference>
<dbReference type="InterPro" id="IPR008271">
    <property type="entry name" value="Ser/Thr_kinase_AS"/>
</dbReference>
<evidence type="ECO:0000256" key="5">
    <source>
        <dbReference type="ARBA" id="ARBA00022777"/>
    </source>
</evidence>
<evidence type="ECO:0000313" key="10">
    <source>
        <dbReference type="EMBL" id="KAH9413369.1"/>
    </source>
</evidence>
<dbReference type="PROSITE" id="PS00108">
    <property type="entry name" value="PROTEIN_KINASE_ST"/>
    <property type="match status" value="1"/>
</dbReference>
<evidence type="ECO:0000256" key="3">
    <source>
        <dbReference type="ARBA" id="ARBA00022679"/>
    </source>
</evidence>
<evidence type="ECO:0000256" key="2">
    <source>
        <dbReference type="ARBA" id="ARBA00022527"/>
    </source>
</evidence>
<evidence type="ECO:0000256" key="4">
    <source>
        <dbReference type="ARBA" id="ARBA00022741"/>
    </source>
</evidence>
<comment type="caution">
    <text evidence="10">The sequence shown here is derived from an EMBL/GenBank/DDBJ whole genome shotgun (WGS) entry which is preliminary data.</text>
</comment>
<keyword evidence="11" id="KW-1185">Reference proteome</keyword>
<dbReference type="GO" id="GO:0016301">
    <property type="term" value="F:kinase activity"/>
    <property type="evidence" value="ECO:0007669"/>
    <property type="project" value="UniProtKB-KW"/>
</dbReference>
<accession>A0ABQ8ISS6</accession>
<sequence>MSINYEYCYKHHIRSKNNNLSNQYEPPNHLNHNQNHNEFHQQSMNGNTADDDNIVDDTMNNIEQRRRSSLTLPSSTTSMIDGDNGNQQQHCAIDIHHDHQPNDHCPTITTTNMVRSKTFHPSISSDIINNTNNNEKKSKLQRFKKRLSSHFECLNSLLLSNNNNDNNSLNNIDYYQQQYGRQQISSEFKTLLEHSSLNDDQQTKQQQQQLGQQQQQSLSSTTTTNLFKQVIMRDKTNKMNKIGFRRPKSDIYDLHSHHQQQQQLEHNHPIDPSLMDQQQSMEQQQQQQNNNNNSLDHNHGSGARPVSMYFGGEHNHIDRPVKHSISRFSAYEISCSNGFGRLDSYLKLDQLGEGSYATVYKGFSNVLNRVVALKEIRLQAEEGAPFTAIREASLLRGLKHANIVTLHDIVHTRQTLILVFEYVDTDLSQYLERHPDGLNPKNVRLFMFQLLRGLSYCHERRILHRDLKPQNLLISEQGELKLADFGLARAKSIPSHTYSNEVVTLWYRPPDVLLGSRNYSTSLDIWGVGCIFIEMICGTPAFPGVRDPTDQLDKIFRVFGTPSKSYWETYQSIITFNCLKNTCYQSQQLGRCFPKLLSITNAETLARKCLSLEPRERIASKDAMKHQFFSELPSKLYQLPDHVPVIYVPGCSLIQENHNFPLSVIKIASKMKGGGGGGGGTSGGGKMFNNH</sequence>
<dbReference type="Gene3D" id="3.30.200.20">
    <property type="entry name" value="Phosphorylase Kinase, domain 1"/>
    <property type="match status" value="1"/>
</dbReference>
<proteinExistence type="inferred from homology"/>
<dbReference type="InterPro" id="IPR017441">
    <property type="entry name" value="Protein_kinase_ATP_BS"/>
</dbReference>
<dbReference type="PROSITE" id="PS50011">
    <property type="entry name" value="PROTEIN_KINASE_DOM"/>
    <property type="match status" value="1"/>
</dbReference>
<dbReference type="Pfam" id="PF00069">
    <property type="entry name" value="Pkinase"/>
    <property type="match status" value="1"/>
</dbReference>
<feature type="compositionally biased region" description="Low complexity" evidence="8">
    <location>
        <begin position="28"/>
        <end position="42"/>
    </location>
</feature>
<keyword evidence="2" id="KW-0723">Serine/threonine-protein kinase</keyword>
<organism evidence="10 11">
    <name type="scientific">Dermatophagoides pteronyssinus</name>
    <name type="common">European house dust mite</name>
    <dbReference type="NCBI Taxonomy" id="6956"/>
    <lineage>
        <taxon>Eukaryota</taxon>
        <taxon>Metazoa</taxon>
        <taxon>Ecdysozoa</taxon>
        <taxon>Arthropoda</taxon>
        <taxon>Chelicerata</taxon>
        <taxon>Arachnida</taxon>
        <taxon>Acari</taxon>
        <taxon>Acariformes</taxon>
        <taxon>Sarcoptiformes</taxon>
        <taxon>Astigmata</taxon>
        <taxon>Psoroptidia</taxon>
        <taxon>Analgoidea</taxon>
        <taxon>Pyroglyphidae</taxon>
        <taxon>Dermatophagoidinae</taxon>
        <taxon>Dermatophagoides</taxon>
    </lineage>
</organism>
<dbReference type="InterPro" id="IPR000719">
    <property type="entry name" value="Prot_kinase_dom"/>
</dbReference>